<dbReference type="SUPFAM" id="SSF51569">
    <property type="entry name" value="Aldolase"/>
    <property type="match status" value="1"/>
</dbReference>
<protein>
    <submittedName>
        <fullName evidence="6">Bifunctional 4-hydroxy-2-oxoglutarate aldolase/2-dehydro-3-deoxy-phosphogluconate aldolase</fullName>
        <ecNumber evidence="6">4.1.2.14</ecNumber>
        <ecNumber evidence="6">4.1.3.16</ecNumber>
    </submittedName>
</protein>
<keyword evidence="4 6" id="KW-0456">Lyase</keyword>
<comment type="similarity">
    <text evidence="2">Belongs to the KHG/KDPG aldolase family.</text>
</comment>
<dbReference type="GO" id="GO:0008700">
    <property type="term" value="F:(R,S)-4-hydroxy-2-oxoglutarate aldolase activity"/>
    <property type="evidence" value="ECO:0007669"/>
    <property type="project" value="UniProtKB-EC"/>
</dbReference>
<dbReference type="AlphaFoldDB" id="A0A9X3WNV0"/>
<keyword evidence="7" id="KW-1185">Reference proteome</keyword>
<dbReference type="PANTHER" id="PTHR30246">
    <property type="entry name" value="2-KETO-3-DEOXY-6-PHOSPHOGLUCONATE ALDOLASE"/>
    <property type="match status" value="1"/>
</dbReference>
<dbReference type="Gene3D" id="3.20.20.70">
    <property type="entry name" value="Aldolase class I"/>
    <property type="match status" value="1"/>
</dbReference>
<proteinExistence type="inferred from homology"/>
<comment type="subunit">
    <text evidence="3">Homotrimer.</text>
</comment>
<dbReference type="NCBIfam" id="TIGR01182">
    <property type="entry name" value="eda"/>
    <property type="match status" value="1"/>
</dbReference>
<dbReference type="EC" id="4.1.3.16" evidence="6"/>
<comment type="pathway">
    <text evidence="1">Carbohydrate acid metabolism.</text>
</comment>
<evidence type="ECO:0000313" key="7">
    <source>
        <dbReference type="Proteomes" id="UP001145072"/>
    </source>
</evidence>
<evidence type="ECO:0000256" key="4">
    <source>
        <dbReference type="ARBA" id="ARBA00023239"/>
    </source>
</evidence>
<dbReference type="EC" id="4.1.2.14" evidence="6"/>
<evidence type="ECO:0000256" key="2">
    <source>
        <dbReference type="ARBA" id="ARBA00006906"/>
    </source>
</evidence>
<dbReference type="CDD" id="cd00452">
    <property type="entry name" value="KDPG_aldolase"/>
    <property type="match status" value="1"/>
</dbReference>
<comment type="caution">
    <text evidence="6">The sequence shown here is derived from an EMBL/GenBank/DDBJ whole genome shotgun (WGS) entry which is preliminary data.</text>
</comment>
<evidence type="ECO:0000256" key="5">
    <source>
        <dbReference type="ARBA" id="ARBA00023277"/>
    </source>
</evidence>
<evidence type="ECO:0000256" key="3">
    <source>
        <dbReference type="ARBA" id="ARBA00011233"/>
    </source>
</evidence>
<dbReference type="EMBL" id="JAMQJZ010000019">
    <property type="protein sequence ID" value="MDC3422325.1"/>
    <property type="molecule type" value="Genomic_DNA"/>
</dbReference>
<dbReference type="RefSeq" id="WP_259870520.1">
    <property type="nucleotide sequence ID" value="NZ_JAMQJZ010000019.1"/>
</dbReference>
<dbReference type="Proteomes" id="UP001145072">
    <property type="component" value="Unassembled WGS sequence"/>
</dbReference>
<keyword evidence="5" id="KW-0119">Carbohydrate metabolism</keyword>
<gene>
    <name evidence="6" type="primary">eda</name>
    <name evidence="6" type="ORF">NC661_18395</name>
</gene>
<accession>A0A9X3WNV0</accession>
<dbReference type="InterPro" id="IPR013785">
    <property type="entry name" value="Aldolase_TIM"/>
</dbReference>
<evidence type="ECO:0000256" key="1">
    <source>
        <dbReference type="ARBA" id="ARBA00004761"/>
    </source>
</evidence>
<dbReference type="Pfam" id="PF01081">
    <property type="entry name" value="Aldolase"/>
    <property type="match status" value="1"/>
</dbReference>
<reference evidence="6" key="1">
    <citation type="submission" date="2022-06" db="EMBL/GenBank/DDBJ databases">
        <title>Aquibacillus sp. a new bacterium isolated from soil saline samples.</title>
        <authorList>
            <person name="Galisteo C."/>
            <person name="De La Haba R."/>
            <person name="Sanchez-Porro C."/>
            <person name="Ventosa A."/>
        </authorList>
    </citation>
    <scope>NUCLEOTIDE SEQUENCE</scope>
    <source>
        <strain evidence="6">JCM 12387</strain>
    </source>
</reference>
<name>A0A9X3WNV0_9BACI</name>
<evidence type="ECO:0000313" key="6">
    <source>
        <dbReference type="EMBL" id="MDC3422325.1"/>
    </source>
</evidence>
<organism evidence="6 7">
    <name type="scientific">Aquibacillus koreensis</name>
    <dbReference type="NCBI Taxonomy" id="279446"/>
    <lineage>
        <taxon>Bacteria</taxon>
        <taxon>Bacillati</taxon>
        <taxon>Bacillota</taxon>
        <taxon>Bacilli</taxon>
        <taxon>Bacillales</taxon>
        <taxon>Bacillaceae</taxon>
        <taxon>Aquibacillus</taxon>
    </lineage>
</organism>
<dbReference type="PANTHER" id="PTHR30246:SF1">
    <property type="entry name" value="2-DEHYDRO-3-DEOXY-6-PHOSPHOGALACTONATE ALDOLASE-RELATED"/>
    <property type="match status" value="1"/>
</dbReference>
<dbReference type="GO" id="GO:0008675">
    <property type="term" value="F:2-dehydro-3-deoxy-phosphogluconate aldolase activity"/>
    <property type="evidence" value="ECO:0007669"/>
    <property type="project" value="UniProtKB-EC"/>
</dbReference>
<sequence length="215" mass="22279">MKTLDRLIDSGVVAVIRKATPDTIIPIAKALSAGGVKGIEITVETPGALAVIEKAAKELGDDDAIVGAGTVLDAETARMALMAGAKFVFSPTVNVETIKMTKRYGAVCVAGAFTPTEILTAYENGSDLIKVFPASVVGPRFFKDVRGPLPQIPLMPTGGIDVDNVGEYIKNGAVAVGAGSTLVKATDNADEAYCKALTEKAKQFVAEVKKARGLA</sequence>
<dbReference type="InterPro" id="IPR000887">
    <property type="entry name" value="Aldlse_KDPG_KHG"/>
</dbReference>